<dbReference type="AlphaFoldDB" id="A0A1G5FCW7"/>
<organism evidence="2 3">
    <name type="scientific">Paenibacillus polysaccharolyticus</name>
    <dbReference type="NCBI Taxonomy" id="582692"/>
    <lineage>
        <taxon>Bacteria</taxon>
        <taxon>Bacillati</taxon>
        <taxon>Bacillota</taxon>
        <taxon>Bacilli</taxon>
        <taxon>Bacillales</taxon>
        <taxon>Paenibacillaceae</taxon>
        <taxon>Paenibacillus</taxon>
    </lineage>
</organism>
<dbReference type="EMBL" id="FMVM01000004">
    <property type="protein sequence ID" value="SCY36991.1"/>
    <property type="molecule type" value="Genomic_DNA"/>
</dbReference>
<protein>
    <submittedName>
        <fullName evidence="2">Uncharacterized protein</fullName>
    </submittedName>
</protein>
<evidence type="ECO:0000313" key="2">
    <source>
        <dbReference type="EMBL" id="SCY36991.1"/>
    </source>
</evidence>
<dbReference type="STRING" id="582692.SAMN05720606_104159"/>
<accession>A0A1G5FCW7</accession>
<gene>
    <name evidence="2" type="ORF">SAMN05720606_104159</name>
</gene>
<proteinExistence type="predicted"/>
<sequence>MLIFIAIVLTGVPLYWIVMPGRPTSTHEHLKQSSQGLLPLGGESQ</sequence>
<reference evidence="3" key="1">
    <citation type="submission" date="2016-10" db="EMBL/GenBank/DDBJ databases">
        <authorList>
            <person name="Varghese N."/>
            <person name="Submissions S."/>
        </authorList>
    </citation>
    <scope>NUCLEOTIDE SEQUENCE [LARGE SCALE GENOMIC DNA]</scope>
    <source>
        <strain evidence="3">BL9</strain>
    </source>
</reference>
<dbReference type="Proteomes" id="UP000198538">
    <property type="component" value="Unassembled WGS sequence"/>
</dbReference>
<dbReference type="RefSeq" id="WP_167375667.1">
    <property type="nucleotide sequence ID" value="NZ_FMVM01000004.1"/>
</dbReference>
<feature type="region of interest" description="Disordered" evidence="1">
    <location>
        <begin position="24"/>
        <end position="45"/>
    </location>
</feature>
<name>A0A1G5FCW7_9BACL</name>
<keyword evidence="3" id="KW-1185">Reference proteome</keyword>
<evidence type="ECO:0000313" key="3">
    <source>
        <dbReference type="Proteomes" id="UP000198538"/>
    </source>
</evidence>
<evidence type="ECO:0000256" key="1">
    <source>
        <dbReference type="SAM" id="MobiDB-lite"/>
    </source>
</evidence>